<keyword evidence="7" id="KW-0676">Redox-active center</keyword>
<accession>A7IAT2</accession>
<feature type="domain" description="FAD/NAD(P)-binding" evidence="8">
    <location>
        <begin position="2"/>
        <end position="313"/>
    </location>
</feature>
<dbReference type="PRINTS" id="PR00368">
    <property type="entry name" value="FADPNR"/>
</dbReference>
<dbReference type="Pfam" id="PF07992">
    <property type="entry name" value="Pyr_redox_2"/>
    <property type="match status" value="1"/>
</dbReference>
<proteinExistence type="inferred from homology"/>
<dbReference type="GO" id="GO:0050660">
    <property type="term" value="F:flavin adenine dinucleotide binding"/>
    <property type="evidence" value="ECO:0007669"/>
    <property type="project" value="TreeGrafter"/>
</dbReference>
<dbReference type="PIRSF" id="PIRSF000350">
    <property type="entry name" value="Mercury_reductase_MerA"/>
    <property type="match status" value="1"/>
</dbReference>
<keyword evidence="4" id="KW-0274">FAD</keyword>
<dbReference type="EMBL" id="CP000780">
    <property type="protein sequence ID" value="ABS56843.1"/>
    <property type="molecule type" value="Genomic_DNA"/>
</dbReference>
<dbReference type="InterPro" id="IPR012999">
    <property type="entry name" value="Pyr_OxRdtase_I_AS"/>
</dbReference>
<evidence type="ECO:0000256" key="4">
    <source>
        <dbReference type="ARBA" id="ARBA00022827"/>
    </source>
</evidence>
<keyword evidence="3" id="KW-0285">Flavoprotein</keyword>
<evidence type="ECO:0000256" key="6">
    <source>
        <dbReference type="ARBA" id="ARBA00023157"/>
    </source>
</evidence>
<dbReference type="GeneID" id="5410524"/>
<dbReference type="SUPFAM" id="SSF51905">
    <property type="entry name" value="FAD/NAD(P)-binding domain"/>
    <property type="match status" value="1"/>
</dbReference>
<dbReference type="OrthoDB" id="27922at2157"/>
<dbReference type="InterPro" id="IPR036188">
    <property type="entry name" value="FAD/NAD-bd_sf"/>
</dbReference>
<dbReference type="Gene3D" id="3.50.50.60">
    <property type="entry name" value="FAD/NAD(P)-binding domain"/>
    <property type="match status" value="1"/>
</dbReference>
<evidence type="ECO:0000256" key="3">
    <source>
        <dbReference type="ARBA" id="ARBA00022630"/>
    </source>
</evidence>
<reference evidence="10" key="1">
    <citation type="journal article" date="2015" name="Microbiology">
        <title>Genome of Methanoregula boonei 6A8 reveals adaptations to oligotrophic peatland environments.</title>
        <authorList>
            <person name="Braeuer S."/>
            <person name="Cadillo-Quiroz H."/>
            <person name="Kyrpides N."/>
            <person name="Woyke T."/>
            <person name="Goodwin L."/>
            <person name="Detter C."/>
            <person name="Podell S."/>
            <person name="Yavitt J.B."/>
            <person name="Zinder S.H."/>
        </authorList>
    </citation>
    <scope>NUCLEOTIDE SEQUENCE [LARGE SCALE GENOMIC DNA]</scope>
    <source>
        <strain evidence="10">DSM 21154 / JCM 14090 / 6A8</strain>
    </source>
</reference>
<dbReference type="PANTHER" id="PTHR22912:SF151">
    <property type="entry name" value="DIHYDROLIPOYL DEHYDROGENASE, MITOCHONDRIAL"/>
    <property type="match status" value="1"/>
</dbReference>
<dbReference type="PROSITE" id="PS00076">
    <property type="entry name" value="PYRIDINE_REDOX_1"/>
    <property type="match status" value="1"/>
</dbReference>
<comment type="similarity">
    <text evidence="2">Belongs to the class-I pyridine nucleotide-disulfide oxidoreductase family.</text>
</comment>
<dbReference type="Proteomes" id="UP000002408">
    <property type="component" value="Chromosome"/>
</dbReference>
<dbReference type="InterPro" id="IPR016156">
    <property type="entry name" value="FAD/NAD-linked_Rdtase_dimer_sf"/>
</dbReference>
<keyword evidence="5" id="KW-0560">Oxidoreductase</keyword>
<name>A7IAT2_METB6</name>
<evidence type="ECO:0000256" key="7">
    <source>
        <dbReference type="ARBA" id="ARBA00023284"/>
    </source>
</evidence>
<evidence type="ECO:0000256" key="1">
    <source>
        <dbReference type="ARBA" id="ARBA00001974"/>
    </source>
</evidence>
<keyword evidence="10" id="KW-1185">Reference proteome</keyword>
<dbReference type="SUPFAM" id="SSF55424">
    <property type="entry name" value="FAD/NAD-linked reductases, dimerisation (C-terminal) domain"/>
    <property type="match status" value="1"/>
</dbReference>
<dbReference type="AlphaFoldDB" id="A7IAT2"/>
<evidence type="ECO:0000313" key="10">
    <source>
        <dbReference type="Proteomes" id="UP000002408"/>
    </source>
</evidence>
<keyword evidence="6" id="KW-1015">Disulfide bond</keyword>
<dbReference type="RefSeq" id="WP_012107904.1">
    <property type="nucleotide sequence ID" value="NC_009712.1"/>
</dbReference>
<sequence length="448" mass="47166">MIVVLGGGPAGRIASIRLASAGKKVTLVEPKGKEQGIGGQCLHFGCMPVCALNDAARIAATTRRFYKRGMIDTLPAFRFGKLMDETYVVQQKISGILDDETRQAGVDVVYGKAGRVDGRQVFIGDEPVDCEAAIIATGSRPNIPAIPGVSLPGVYTPHTLWSLRELPKKIAIIGGSVMAAEFAYIFSEFGSEVTVLARSGFLKNLDRHLRAVAMKELSGVNIQEETEVAGIAGTDLTTGVRYRAAGTERAISADAVLLAAGLVPNSGMVTGIDKGPDGAIIVNDRMQTSVPGIYACGDVAGAPFLTPVARHEGIVAADNILGKERHMDYSRIPQAIYLAHELAFCGSSGEGSASIALPGPAGPGTYWSVQYGDTGLAKLFADPATGEIEGICAAGPSGGTVAAYLAFLMQREISVHEFEDFIEVHPSTDGIYGLAKYASEIFRKRDSS</sequence>
<gene>
    <name evidence="9" type="ordered locus">Mboo_2329</name>
</gene>
<organism evidence="9 10">
    <name type="scientific">Methanoregula boonei (strain DSM 21154 / JCM 14090 / 6A8)</name>
    <dbReference type="NCBI Taxonomy" id="456442"/>
    <lineage>
        <taxon>Archaea</taxon>
        <taxon>Methanobacteriati</taxon>
        <taxon>Methanobacteriota</taxon>
        <taxon>Stenosarchaea group</taxon>
        <taxon>Methanomicrobia</taxon>
        <taxon>Methanomicrobiales</taxon>
        <taxon>Methanoregulaceae</taxon>
        <taxon>Methanoregula</taxon>
    </lineage>
</organism>
<dbReference type="GO" id="GO:0006103">
    <property type="term" value="P:2-oxoglutarate metabolic process"/>
    <property type="evidence" value="ECO:0007669"/>
    <property type="project" value="TreeGrafter"/>
</dbReference>
<dbReference type="InterPro" id="IPR050151">
    <property type="entry name" value="Class-I_Pyr_Nuc-Dis_Oxidored"/>
</dbReference>
<dbReference type="HOGENOM" id="CLU_016755_0_2_2"/>
<dbReference type="InterPro" id="IPR001100">
    <property type="entry name" value="Pyr_nuc-diS_OxRdtase"/>
</dbReference>
<evidence type="ECO:0000256" key="5">
    <source>
        <dbReference type="ARBA" id="ARBA00023002"/>
    </source>
</evidence>
<evidence type="ECO:0000259" key="8">
    <source>
        <dbReference type="Pfam" id="PF07992"/>
    </source>
</evidence>
<evidence type="ECO:0000313" key="9">
    <source>
        <dbReference type="EMBL" id="ABS56843.1"/>
    </source>
</evidence>
<protein>
    <submittedName>
        <fullName evidence="9">FAD-dependent pyridine nucleotide-disulphide oxidoreductase</fullName>
    </submittedName>
</protein>
<dbReference type="PANTHER" id="PTHR22912">
    <property type="entry name" value="DISULFIDE OXIDOREDUCTASE"/>
    <property type="match status" value="1"/>
</dbReference>
<dbReference type="InterPro" id="IPR023753">
    <property type="entry name" value="FAD/NAD-binding_dom"/>
</dbReference>
<dbReference type="GO" id="GO:0004148">
    <property type="term" value="F:dihydrolipoyl dehydrogenase (NADH) activity"/>
    <property type="evidence" value="ECO:0007669"/>
    <property type="project" value="TreeGrafter"/>
</dbReference>
<dbReference type="eggNOG" id="arCOG01068">
    <property type="taxonomic scope" value="Archaea"/>
</dbReference>
<evidence type="ECO:0000256" key="2">
    <source>
        <dbReference type="ARBA" id="ARBA00007532"/>
    </source>
</evidence>
<dbReference type="STRING" id="456442.Mboo_2329"/>
<comment type="cofactor">
    <cofactor evidence="1">
        <name>FAD</name>
        <dbReference type="ChEBI" id="CHEBI:57692"/>
    </cofactor>
</comment>
<dbReference type="KEGG" id="mbn:Mboo_2329"/>
<dbReference type="PRINTS" id="PR00411">
    <property type="entry name" value="PNDRDTASEI"/>
</dbReference>